<evidence type="ECO:0000256" key="1">
    <source>
        <dbReference type="SAM" id="MobiDB-lite"/>
    </source>
</evidence>
<feature type="compositionally biased region" description="Basic and acidic residues" evidence="1">
    <location>
        <begin position="40"/>
        <end position="53"/>
    </location>
</feature>
<feature type="region of interest" description="Disordered" evidence="1">
    <location>
        <begin position="33"/>
        <end position="63"/>
    </location>
</feature>
<feature type="compositionally biased region" description="Polar residues" evidence="1">
    <location>
        <begin position="187"/>
        <end position="198"/>
    </location>
</feature>
<dbReference type="AlphaFoldDB" id="A0AAN7PIU0"/>
<dbReference type="PANTHER" id="PTHR47595:SF1">
    <property type="entry name" value="MYB_SANT-LIKE DNA-BINDING DOMAIN-CONTAINING PROTEIN"/>
    <property type="match status" value="1"/>
</dbReference>
<dbReference type="InterPro" id="IPR001005">
    <property type="entry name" value="SANT/Myb"/>
</dbReference>
<keyword evidence="4" id="KW-1185">Reference proteome</keyword>
<dbReference type="Gene3D" id="1.10.10.60">
    <property type="entry name" value="Homeodomain-like"/>
    <property type="match status" value="1"/>
</dbReference>
<name>A0AAN7PIU0_9COLE</name>
<evidence type="ECO:0000259" key="2">
    <source>
        <dbReference type="PROSITE" id="PS50090"/>
    </source>
</evidence>
<comment type="caution">
    <text evidence="3">The sequence shown here is derived from an EMBL/GenBank/DDBJ whole genome shotgun (WGS) entry which is preliminary data.</text>
</comment>
<dbReference type="Proteomes" id="UP001353858">
    <property type="component" value="Unassembled WGS sequence"/>
</dbReference>
<feature type="region of interest" description="Disordered" evidence="1">
    <location>
        <begin position="175"/>
        <end position="205"/>
    </location>
</feature>
<reference evidence="4" key="1">
    <citation type="submission" date="2023-01" db="EMBL/GenBank/DDBJ databases">
        <title>Key to firefly adult light organ development and bioluminescence: homeobox transcription factors regulate luciferase expression and transportation to peroxisome.</title>
        <authorList>
            <person name="Fu X."/>
        </authorList>
    </citation>
    <scope>NUCLEOTIDE SEQUENCE [LARGE SCALE GENOMIC DNA]</scope>
</reference>
<accession>A0AAN7PIU0</accession>
<dbReference type="EMBL" id="JARPUR010000001">
    <property type="protein sequence ID" value="KAK4887499.1"/>
    <property type="molecule type" value="Genomic_DNA"/>
</dbReference>
<evidence type="ECO:0000313" key="3">
    <source>
        <dbReference type="EMBL" id="KAK4887499.1"/>
    </source>
</evidence>
<feature type="domain" description="Myb-like" evidence="2">
    <location>
        <begin position="59"/>
        <end position="123"/>
    </location>
</feature>
<protein>
    <recommendedName>
        <fullName evidence="2">Myb-like domain-containing protein</fullName>
    </recommendedName>
</protein>
<dbReference type="PANTHER" id="PTHR47595">
    <property type="entry name" value="HEAT SHOCK 70 KDA PROTEIN 14"/>
    <property type="match status" value="1"/>
</dbReference>
<dbReference type="Pfam" id="PF13837">
    <property type="entry name" value="Myb_DNA-bind_4"/>
    <property type="match status" value="1"/>
</dbReference>
<gene>
    <name evidence="3" type="ORF">RN001_003770</name>
</gene>
<proteinExistence type="predicted"/>
<evidence type="ECO:0000313" key="4">
    <source>
        <dbReference type="Proteomes" id="UP001353858"/>
    </source>
</evidence>
<dbReference type="InterPro" id="IPR044822">
    <property type="entry name" value="Myb_DNA-bind_4"/>
</dbReference>
<organism evidence="3 4">
    <name type="scientific">Aquatica leii</name>
    <dbReference type="NCBI Taxonomy" id="1421715"/>
    <lineage>
        <taxon>Eukaryota</taxon>
        <taxon>Metazoa</taxon>
        <taxon>Ecdysozoa</taxon>
        <taxon>Arthropoda</taxon>
        <taxon>Hexapoda</taxon>
        <taxon>Insecta</taxon>
        <taxon>Pterygota</taxon>
        <taxon>Neoptera</taxon>
        <taxon>Endopterygota</taxon>
        <taxon>Coleoptera</taxon>
        <taxon>Polyphaga</taxon>
        <taxon>Elateriformia</taxon>
        <taxon>Elateroidea</taxon>
        <taxon>Lampyridae</taxon>
        <taxon>Luciolinae</taxon>
        <taxon>Aquatica</taxon>
    </lineage>
</organism>
<sequence length="205" mass="23230">MKYIFAQSLLYHAKLMKTCKLFTQSVPAQTSTTNIASTSDDQHTSICSEKEGESNDESESTTANTKWAYNETIALITTVENYLEDLNHPKKRTKVWDCVSTELESQHLSKTADSCKLKWKNLIRSYSNAKSNNNKSGRRPLRFMYYDEMDRLLGNKPNYASPHSIDITRVEELRNLPSSESSSASETNVAEPTSSKVTTPIMKKK</sequence>
<dbReference type="PROSITE" id="PS50090">
    <property type="entry name" value="MYB_LIKE"/>
    <property type="match status" value="1"/>
</dbReference>